<comment type="caution">
    <text evidence="2">The sequence shown here is derived from an EMBL/GenBank/DDBJ whole genome shotgun (WGS) entry which is preliminary data.</text>
</comment>
<gene>
    <name evidence="2" type="ORF">BHF68_10895</name>
</gene>
<reference evidence="2 3" key="1">
    <citation type="submission" date="2016-09" db="EMBL/GenBank/DDBJ databases">
        <title>Draft genome sequence for the type strain of Desulfuribacillus alkaliarsenatis AHT28, an obligately anaerobic, sulfidogenic bacterium isolated from Russian soda lake sediments.</title>
        <authorList>
            <person name="Abin C.A."/>
            <person name="Hollibaugh J.T."/>
        </authorList>
    </citation>
    <scope>NUCLEOTIDE SEQUENCE [LARGE SCALE GENOMIC DNA]</scope>
    <source>
        <strain evidence="2 3">AHT28</strain>
    </source>
</reference>
<dbReference type="Proteomes" id="UP000094296">
    <property type="component" value="Unassembled WGS sequence"/>
</dbReference>
<dbReference type="STRING" id="766136.BHF68_10895"/>
<organism evidence="2 3">
    <name type="scientific">Desulfuribacillus alkaliarsenatis</name>
    <dbReference type="NCBI Taxonomy" id="766136"/>
    <lineage>
        <taxon>Bacteria</taxon>
        <taxon>Bacillati</taxon>
        <taxon>Bacillota</taxon>
        <taxon>Desulfuribacillia</taxon>
        <taxon>Desulfuribacillales</taxon>
        <taxon>Desulfuribacillaceae</taxon>
        <taxon>Desulfuribacillus</taxon>
    </lineage>
</organism>
<feature type="signal peptide" evidence="1">
    <location>
        <begin position="1"/>
        <end position="23"/>
    </location>
</feature>
<evidence type="ECO:0000256" key="1">
    <source>
        <dbReference type="SAM" id="SignalP"/>
    </source>
</evidence>
<dbReference type="EMBL" id="MIJE01000034">
    <property type="protein sequence ID" value="OEF95891.1"/>
    <property type="molecule type" value="Genomic_DNA"/>
</dbReference>
<dbReference type="PROSITE" id="PS51257">
    <property type="entry name" value="PROKAR_LIPOPROTEIN"/>
    <property type="match status" value="1"/>
</dbReference>
<accession>A0A1E5FZ93</accession>
<dbReference type="AlphaFoldDB" id="A0A1E5FZ93"/>
<dbReference type="RefSeq" id="WP_069644164.1">
    <property type="nucleotide sequence ID" value="NZ_MIJE01000034.1"/>
</dbReference>
<keyword evidence="3" id="KW-1185">Reference proteome</keyword>
<keyword evidence="1" id="KW-0732">Signal</keyword>
<sequence length="96" mass="10437">MFNKQTRLILALAIILSMFTLSACGGLGDSQGNREQAGANDSGANENIIEPKSDTEISSASDVNIKIYKDYGDAVDAFFLASENNIPIFLYFYTDT</sequence>
<name>A0A1E5FZ93_9FIRM</name>
<evidence type="ECO:0000313" key="2">
    <source>
        <dbReference type="EMBL" id="OEF95891.1"/>
    </source>
</evidence>
<feature type="chain" id="PRO_5039010644" evidence="1">
    <location>
        <begin position="24"/>
        <end position="96"/>
    </location>
</feature>
<evidence type="ECO:0000313" key="3">
    <source>
        <dbReference type="Proteomes" id="UP000094296"/>
    </source>
</evidence>
<protein>
    <submittedName>
        <fullName evidence="2">Uncharacterized protein</fullName>
    </submittedName>
</protein>
<proteinExistence type="predicted"/>